<reference evidence="2 3" key="1">
    <citation type="journal article" date="2013" name="Curr. Biol.">
        <title>The Genome of the Foraminiferan Reticulomyxa filosa.</title>
        <authorList>
            <person name="Glockner G."/>
            <person name="Hulsmann N."/>
            <person name="Schleicher M."/>
            <person name="Noegel A.A."/>
            <person name="Eichinger L."/>
            <person name="Gallinger C."/>
            <person name="Pawlowski J."/>
            <person name="Sierra R."/>
            <person name="Euteneuer U."/>
            <person name="Pillet L."/>
            <person name="Moustafa A."/>
            <person name="Platzer M."/>
            <person name="Groth M."/>
            <person name="Szafranski K."/>
            <person name="Schliwa M."/>
        </authorList>
    </citation>
    <scope>NUCLEOTIDE SEQUENCE [LARGE SCALE GENOMIC DNA]</scope>
</reference>
<evidence type="ECO:0000313" key="3">
    <source>
        <dbReference type="Proteomes" id="UP000023152"/>
    </source>
</evidence>
<feature type="region of interest" description="Disordered" evidence="1">
    <location>
        <begin position="164"/>
        <end position="186"/>
    </location>
</feature>
<gene>
    <name evidence="2" type="ORF">RFI_24626</name>
</gene>
<name>X6MGG3_RETFI</name>
<keyword evidence="3" id="KW-1185">Reference proteome</keyword>
<accession>X6MGG3</accession>
<evidence type="ECO:0000256" key="1">
    <source>
        <dbReference type="SAM" id="MobiDB-lite"/>
    </source>
</evidence>
<proteinExistence type="predicted"/>
<dbReference type="Proteomes" id="UP000023152">
    <property type="component" value="Unassembled WGS sequence"/>
</dbReference>
<organism evidence="2 3">
    <name type="scientific">Reticulomyxa filosa</name>
    <dbReference type="NCBI Taxonomy" id="46433"/>
    <lineage>
        <taxon>Eukaryota</taxon>
        <taxon>Sar</taxon>
        <taxon>Rhizaria</taxon>
        <taxon>Retaria</taxon>
        <taxon>Foraminifera</taxon>
        <taxon>Monothalamids</taxon>
        <taxon>Reticulomyxidae</taxon>
        <taxon>Reticulomyxa</taxon>
    </lineage>
</organism>
<dbReference type="AlphaFoldDB" id="X6MGG3"/>
<sequence length="195" mass="22791">FGGEKKVNKKKKKKKSLVTEETKFFMPLKDFFQRKAQEQLDSWGAYIEPKQVNWADLQNYAHEDGQYTFHSAYVMRKPSKQMQAVHPWALAFEGNHHLFRVQFFDDNSIRCVLVTLIDWGYLWIHKKKKHAATAGESHFHKARVLIITVSILLGWFQNDNNNNNNDNNKIHPFPSEKRKGGGKEGGNLLMWKFNG</sequence>
<dbReference type="EMBL" id="ASPP01021119">
    <property type="protein sequence ID" value="ETO12751.1"/>
    <property type="molecule type" value="Genomic_DNA"/>
</dbReference>
<protein>
    <submittedName>
        <fullName evidence="2">Uncharacterized protein</fullName>
    </submittedName>
</protein>
<feature type="non-terminal residue" evidence="2">
    <location>
        <position position="1"/>
    </location>
</feature>
<evidence type="ECO:0000313" key="2">
    <source>
        <dbReference type="EMBL" id="ETO12751.1"/>
    </source>
</evidence>
<comment type="caution">
    <text evidence="2">The sequence shown here is derived from an EMBL/GenBank/DDBJ whole genome shotgun (WGS) entry which is preliminary data.</text>
</comment>